<dbReference type="STRING" id="1051891.A0A0C3QV11"/>
<organism evidence="1 2">
    <name type="scientific">Tulasnella calospora MUT 4182</name>
    <dbReference type="NCBI Taxonomy" id="1051891"/>
    <lineage>
        <taxon>Eukaryota</taxon>
        <taxon>Fungi</taxon>
        <taxon>Dikarya</taxon>
        <taxon>Basidiomycota</taxon>
        <taxon>Agaricomycotina</taxon>
        <taxon>Agaricomycetes</taxon>
        <taxon>Cantharellales</taxon>
        <taxon>Tulasnellaceae</taxon>
        <taxon>Tulasnella</taxon>
    </lineage>
</organism>
<protein>
    <submittedName>
        <fullName evidence="1">Uncharacterized protein</fullName>
    </submittedName>
</protein>
<sequence>MVFGVPPRILKSTAYQWCYAKRVRSLNFGDFDEYYRDGALCELGLDVIGIISLHHPYGASFLPHIKSLGWWTSYSTLQMIPFLSGALLYLNLHLGNEDEAQITKIFNTLRNRTLKLKTFHLKTRAVGPALEKALALWLKNMETLEKIESPPYYLTASILATIKTLPRLQIINQTAGSRNVHNNVGMLGTLPENSFPSLVQLTLPATPASAQRFLFDTPTNFTGLTLLELHAPKDIEANQLLGFTKHLAIHCPMITSIELVLFLSSAFRSQGATALSIGILESVYPCKLLTRLKIAYPLPREFNSADVENMGKAWPRMTNLSLCPEPDFSFPILEHMGAKLSILPAFALHLPNLQTLE</sequence>
<reference evidence="2" key="2">
    <citation type="submission" date="2015-01" db="EMBL/GenBank/DDBJ databases">
        <title>Evolutionary Origins and Diversification of the Mycorrhizal Mutualists.</title>
        <authorList>
            <consortium name="DOE Joint Genome Institute"/>
            <consortium name="Mycorrhizal Genomics Consortium"/>
            <person name="Kohler A."/>
            <person name="Kuo A."/>
            <person name="Nagy L.G."/>
            <person name="Floudas D."/>
            <person name="Copeland A."/>
            <person name="Barry K.W."/>
            <person name="Cichocki N."/>
            <person name="Veneault-Fourrey C."/>
            <person name="LaButti K."/>
            <person name="Lindquist E.A."/>
            <person name="Lipzen A."/>
            <person name="Lundell T."/>
            <person name="Morin E."/>
            <person name="Murat C."/>
            <person name="Riley R."/>
            <person name="Ohm R."/>
            <person name="Sun H."/>
            <person name="Tunlid A."/>
            <person name="Henrissat B."/>
            <person name="Grigoriev I.V."/>
            <person name="Hibbett D.S."/>
            <person name="Martin F."/>
        </authorList>
    </citation>
    <scope>NUCLEOTIDE SEQUENCE [LARGE SCALE GENOMIC DNA]</scope>
    <source>
        <strain evidence="2">MUT 4182</strain>
    </source>
</reference>
<proteinExistence type="predicted"/>
<dbReference type="OrthoDB" id="2447803at2759"/>
<dbReference type="HOGENOM" id="CLU_776569_0_0_1"/>
<name>A0A0C3QV11_9AGAM</name>
<evidence type="ECO:0000313" key="1">
    <source>
        <dbReference type="EMBL" id="KIO32384.1"/>
    </source>
</evidence>
<reference evidence="1 2" key="1">
    <citation type="submission" date="2014-04" db="EMBL/GenBank/DDBJ databases">
        <authorList>
            <consortium name="DOE Joint Genome Institute"/>
            <person name="Kuo A."/>
            <person name="Girlanda M."/>
            <person name="Perotto S."/>
            <person name="Kohler A."/>
            <person name="Nagy L.G."/>
            <person name="Floudas D."/>
            <person name="Copeland A."/>
            <person name="Barry K.W."/>
            <person name="Cichocki N."/>
            <person name="Veneault-Fourrey C."/>
            <person name="LaButti K."/>
            <person name="Lindquist E.A."/>
            <person name="Lipzen A."/>
            <person name="Lundell T."/>
            <person name="Morin E."/>
            <person name="Murat C."/>
            <person name="Sun H."/>
            <person name="Tunlid A."/>
            <person name="Henrissat B."/>
            <person name="Grigoriev I.V."/>
            <person name="Hibbett D.S."/>
            <person name="Martin F."/>
            <person name="Nordberg H.P."/>
            <person name="Cantor M.N."/>
            <person name="Hua S.X."/>
        </authorList>
    </citation>
    <scope>NUCLEOTIDE SEQUENCE [LARGE SCALE GENOMIC DNA]</scope>
    <source>
        <strain evidence="1 2">MUT 4182</strain>
    </source>
</reference>
<evidence type="ECO:0000313" key="2">
    <source>
        <dbReference type="Proteomes" id="UP000054248"/>
    </source>
</evidence>
<dbReference type="AlphaFoldDB" id="A0A0C3QV11"/>
<keyword evidence="2" id="KW-1185">Reference proteome</keyword>
<dbReference type="InterPro" id="IPR032675">
    <property type="entry name" value="LRR_dom_sf"/>
</dbReference>
<accession>A0A0C3QV11</accession>
<dbReference type="Gene3D" id="3.80.10.10">
    <property type="entry name" value="Ribonuclease Inhibitor"/>
    <property type="match status" value="1"/>
</dbReference>
<dbReference type="EMBL" id="KN822955">
    <property type="protein sequence ID" value="KIO32384.1"/>
    <property type="molecule type" value="Genomic_DNA"/>
</dbReference>
<dbReference type="Proteomes" id="UP000054248">
    <property type="component" value="Unassembled WGS sequence"/>
</dbReference>
<gene>
    <name evidence="1" type="ORF">M407DRAFT_4559</name>
</gene>